<reference evidence="1 2" key="1">
    <citation type="journal article" date="2008" name="Nature">
        <title>The genome of the model beetle and pest Tribolium castaneum.</title>
        <authorList>
            <consortium name="Tribolium Genome Sequencing Consortium"/>
            <person name="Richards S."/>
            <person name="Gibbs R.A."/>
            <person name="Weinstock G.M."/>
            <person name="Brown S.J."/>
            <person name="Denell R."/>
            <person name="Beeman R.W."/>
            <person name="Gibbs R."/>
            <person name="Beeman R.W."/>
            <person name="Brown S.J."/>
            <person name="Bucher G."/>
            <person name="Friedrich M."/>
            <person name="Grimmelikhuijzen C.J."/>
            <person name="Klingler M."/>
            <person name="Lorenzen M."/>
            <person name="Richards S."/>
            <person name="Roth S."/>
            <person name="Schroder R."/>
            <person name="Tautz D."/>
            <person name="Zdobnov E.M."/>
            <person name="Muzny D."/>
            <person name="Gibbs R.A."/>
            <person name="Weinstock G.M."/>
            <person name="Attaway T."/>
            <person name="Bell S."/>
            <person name="Buhay C.J."/>
            <person name="Chandrabose M.N."/>
            <person name="Chavez D."/>
            <person name="Clerk-Blankenburg K.P."/>
            <person name="Cree A."/>
            <person name="Dao M."/>
            <person name="Davis C."/>
            <person name="Chacko J."/>
            <person name="Dinh H."/>
            <person name="Dugan-Rocha S."/>
            <person name="Fowler G."/>
            <person name="Garner T.T."/>
            <person name="Garnes J."/>
            <person name="Gnirke A."/>
            <person name="Hawes A."/>
            <person name="Hernandez J."/>
            <person name="Hines S."/>
            <person name="Holder M."/>
            <person name="Hume J."/>
            <person name="Jhangiani S.N."/>
            <person name="Joshi V."/>
            <person name="Khan Z.M."/>
            <person name="Jackson L."/>
            <person name="Kovar C."/>
            <person name="Kowis A."/>
            <person name="Lee S."/>
            <person name="Lewis L.R."/>
            <person name="Margolis J."/>
            <person name="Morgan M."/>
            <person name="Nazareth L.V."/>
            <person name="Nguyen N."/>
            <person name="Okwuonu G."/>
            <person name="Parker D."/>
            <person name="Richards S."/>
            <person name="Ruiz S.J."/>
            <person name="Santibanez J."/>
            <person name="Savard J."/>
            <person name="Scherer S.E."/>
            <person name="Schneider B."/>
            <person name="Sodergren E."/>
            <person name="Tautz D."/>
            <person name="Vattahil S."/>
            <person name="Villasana D."/>
            <person name="White C.S."/>
            <person name="Wright R."/>
            <person name="Park Y."/>
            <person name="Beeman R.W."/>
            <person name="Lord J."/>
            <person name="Oppert B."/>
            <person name="Lorenzen M."/>
            <person name="Brown S."/>
            <person name="Wang L."/>
            <person name="Savard J."/>
            <person name="Tautz D."/>
            <person name="Richards S."/>
            <person name="Weinstock G."/>
            <person name="Gibbs R.A."/>
            <person name="Liu Y."/>
            <person name="Worley K."/>
            <person name="Weinstock G."/>
            <person name="Elsik C.G."/>
            <person name="Reese J.T."/>
            <person name="Elhaik E."/>
            <person name="Landan G."/>
            <person name="Graur D."/>
            <person name="Arensburger P."/>
            <person name="Atkinson P."/>
            <person name="Beeman R.W."/>
            <person name="Beidler J."/>
            <person name="Brown S.J."/>
            <person name="Demuth J.P."/>
            <person name="Drury D.W."/>
            <person name="Du Y.Z."/>
            <person name="Fujiwara H."/>
            <person name="Lorenzen M."/>
            <person name="Maselli V."/>
            <person name="Osanai M."/>
            <person name="Park Y."/>
            <person name="Robertson H.M."/>
            <person name="Tu Z."/>
            <person name="Wang J.J."/>
            <person name="Wang S."/>
            <person name="Richards S."/>
            <person name="Song H."/>
            <person name="Zhang L."/>
            <person name="Sodergren E."/>
            <person name="Werner D."/>
            <person name="Stanke M."/>
            <person name="Morgenstern B."/>
            <person name="Solovyev V."/>
            <person name="Kosarev P."/>
            <person name="Brown G."/>
            <person name="Chen H.C."/>
            <person name="Ermolaeva O."/>
            <person name="Hlavina W."/>
            <person name="Kapustin Y."/>
            <person name="Kiryutin B."/>
            <person name="Kitts P."/>
            <person name="Maglott D."/>
            <person name="Pruitt K."/>
            <person name="Sapojnikov V."/>
            <person name="Souvorov A."/>
            <person name="Mackey A.J."/>
            <person name="Waterhouse R.M."/>
            <person name="Wyder S."/>
            <person name="Zdobnov E.M."/>
            <person name="Zdobnov E.M."/>
            <person name="Wyder S."/>
            <person name="Kriventseva E.V."/>
            <person name="Kadowaki T."/>
            <person name="Bork P."/>
            <person name="Aranda M."/>
            <person name="Bao R."/>
            <person name="Beermann A."/>
            <person name="Berns N."/>
            <person name="Bolognesi R."/>
            <person name="Bonneton F."/>
            <person name="Bopp D."/>
            <person name="Brown S.J."/>
            <person name="Bucher G."/>
            <person name="Butts T."/>
            <person name="Chaumot A."/>
            <person name="Denell R.E."/>
            <person name="Ferrier D.E."/>
            <person name="Friedrich M."/>
            <person name="Gordon C.M."/>
            <person name="Jindra M."/>
            <person name="Klingler M."/>
            <person name="Lan Q."/>
            <person name="Lattorff H.M."/>
            <person name="Laudet V."/>
            <person name="von Levetsow C."/>
            <person name="Liu Z."/>
            <person name="Lutz R."/>
            <person name="Lynch J.A."/>
            <person name="da Fonseca R.N."/>
            <person name="Posnien N."/>
            <person name="Reuter R."/>
            <person name="Roth S."/>
            <person name="Savard J."/>
            <person name="Schinko J.B."/>
            <person name="Schmitt C."/>
            <person name="Schoppmeier M."/>
            <person name="Schroder R."/>
            <person name="Shippy T.D."/>
            <person name="Simonnet F."/>
            <person name="Marques-Souza H."/>
            <person name="Tautz D."/>
            <person name="Tomoyasu Y."/>
            <person name="Trauner J."/>
            <person name="Van der Zee M."/>
            <person name="Vervoort M."/>
            <person name="Wittkopp N."/>
            <person name="Wimmer E.A."/>
            <person name="Yang X."/>
            <person name="Jones A.K."/>
            <person name="Sattelle D.B."/>
            <person name="Ebert P.R."/>
            <person name="Nelson D."/>
            <person name="Scott J.G."/>
            <person name="Beeman R.W."/>
            <person name="Muthukrishnan S."/>
            <person name="Kramer K.J."/>
            <person name="Arakane Y."/>
            <person name="Beeman R.W."/>
            <person name="Zhu Q."/>
            <person name="Hogenkamp D."/>
            <person name="Dixit R."/>
            <person name="Oppert B."/>
            <person name="Jiang H."/>
            <person name="Zou Z."/>
            <person name="Marshall J."/>
            <person name="Elpidina E."/>
            <person name="Vinokurov K."/>
            <person name="Oppert C."/>
            <person name="Zou Z."/>
            <person name="Evans J."/>
            <person name="Lu Z."/>
            <person name="Zhao P."/>
            <person name="Sumathipala N."/>
            <person name="Altincicek B."/>
            <person name="Vilcinskas A."/>
            <person name="Williams M."/>
            <person name="Hultmark D."/>
            <person name="Hetru C."/>
            <person name="Jiang H."/>
            <person name="Grimmelikhuijzen C.J."/>
            <person name="Hauser F."/>
            <person name="Cazzamali G."/>
            <person name="Williamson M."/>
            <person name="Park Y."/>
            <person name="Li B."/>
            <person name="Tanaka Y."/>
            <person name="Predel R."/>
            <person name="Neupert S."/>
            <person name="Schachtner J."/>
            <person name="Verleyen P."/>
            <person name="Raible F."/>
            <person name="Bork P."/>
            <person name="Friedrich M."/>
            <person name="Walden K.K."/>
            <person name="Robertson H.M."/>
            <person name="Angeli S."/>
            <person name="Foret S."/>
            <person name="Bucher G."/>
            <person name="Schuetz S."/>
            <person name="Maleszka R."/>
            <person name="Wimmer E.A."/>
            <person name="Beeman R.W."/>
            <person name="Lorenzen M."/>
            <person name="Tomoyasu Y."/>
            <person name="Miller S.C."/>
            <person name="Grossmann D."/>
            <person name="Bucher G."/>
        </authorList>
    </citation>
    <scope>NUCLEOTIDE SEQUENCE [LARGE SCALE GENOMIC DNA]</scope>
    <source>
        <strain evidence="1 2">Georgia GA2</strain>
    </source>
</reference>
<dbReference type="EMBL" id="KQ971477">
    <property type="protein sequence ID" value="KYB24817.1"/>
    <property type="molecule type" value="Genomic_DNA"/>
</dbReference>
<accession>A0A139WA81</accession>
<organism evidence="1 2">
    <name type="scientific">Tribolium castaneum</name>
    <name type="common">Red flour beetle</name>
    <dbReference type="NCBI Taxonomy" id="7070"/>
    <lineage>
        <taxon>Eukaryota</taxon>
        <taxon>Metazoa</taxon>
        <taxon>Ecdysozoa</taxon>
        <taxon>Arthropoda</taxon>
        <taxon>Hexapoda</taxon>
        <taxon>Insecta</taxon>
        <taxon>Pterygota</taxon>
        <taxon>Neoptera</taxon>
        <taxon>Endopterygota</taxon>
        <taxon>Coleoptera</taxon>
        <taxon>Polyphaga</taxon>
        <taxon>Cucujiformia</taxon>
        <taxon>Tenebrionidae</taxon>
        <taxon>Tenebrionidae incertae sedis</taxon>
        <taxon>Tribolium</taxon>
    </lineage>
</organism>
<sequence>MTNETRRSDAQRSRIPAKTDVLMAEGKVGRENYLQTCKGLGVIPDMFYWLQQQPKICRISQEMLHSFLEF</sequence>
<evidence type="ECO:0000313" key="2">
    <source>
        <dbReference type="Proteomes" id="UP000007266"/>
    </source>
</evidence>
<gene>
    <name evidence="1" type="primary">AUGUSTUS-3.0.2_31007</name>
    <name evidence="1" type="ORF">TcasGA2_TC031007</name>
</gene>
<keyword evidence="2" id="KW-1185">Reference proteome</keyword>
<dbReference type="AlphaFoldDB" id="A0A139WA81"/>
<proteinExistence type="predicted"/>
<evidence type="ECO:0000313" key="1">
    <source>
        <dbReference type="EMBL" id="KYB24817.1"/>
    </source>
</evidence>
<reference evidence="1 2" key="2">
    <citation type="journal article" date="2010" name="Nucleic Acids Res.">
        <title>BeetleBase in 2010: revisions to provide comprehensive genomic information for Tribolium castaneum.</title>
        <authorList>
            <person name="Kim H.S."/>
            <person name="Murphy T."/>
            <person name="Xia J."/>
            <person name="Caragea D."/>
            <person name="Park Y."/>
            <person name="Beeman R.W."/>
            <person name="Lorenzen M.D."/>
            <person name="Butcher S."/>
            <person name="Manak J.R."/>
            <person name="Brown S.J."/>
        </authorList>
    </citation>
    <scope>NUCLEOTIDE SEQUENCE [LARGE SCALE GENOMIC DNA]</scope>
    <source>
        <strain evidence="1 2">Georgia GA2</strain>
    </source>
</reference>
<name>A0A139WA81_TRICA</name>
<protein>
    <submittedName>
        <fullName evidence="1">Uncharacterized protein</fullName>
    </submittedName>
</protein>
<dbReference type="InParanoid" id="A0A139WA81"/>
<dbReference type="Proteomes" id="UP000007266">
    <property type="component" value="Unassembled WGS sequence"/>
</dbReference>